<organism evidence="3 4">
    <name type="scientific">Hesseltinella vesiculosa</name>
    <dbReference type="NCBI Taxonomy" id="101127"/>
    <lineage>
        <taxon>Eukaryota</taxon>
        <taxon>Fungi</taxon>
        <taxon>Fungi incertae sedis</taxon>
        <taxon>Mucoromycota</taxon>
        <taxon>Mucoromycotina</taxon>
        <taxon>Mucoromycetes</taxon>
        <taxon>Mucorales</taxon>
        <taxon>Cunninghamellaceae</taxon>
        <taxon>Hesseltinella</taxon>
    </lineage>
</organism>
<evidence type="ECO:0000313" key="4">
    <source>
        <dbReference type="Proteomes" id="UP000242146"/>
    </source>
</evidence>
<reference evidence="3 4" key="1">
    <citation type="submission" date="2016-07" db="EMBL/GenBank/DDBJ databases">
        <title>Pervasive Adenine N6-methylation of Active Genes in Fungi.</title>
        <authorList>
            <consortium name="DOE Joint Genome Institute"/>
            <person name="Mondo S.J."/>
            <person name="Dannebaum R.O."/>
            <person name="Kuo R.C."/>
            <person name="Labutti K."/>
            <person name="Haridas S."/>
            <person name="Kuo A."/>
            <person name="Salamov A."/>
            <person name="Ahrendt S.R."/>
            <person name="Lipzen A."/>
            <person name="Sullivan W."/>
            <person name="Andreopoulos W.B."/>
            <person name="Clum A."/>
            <person name="Lindquist E."/>
            <person name="Daum C."/>
            <person name="Ramamoorthy G.K."/>
            <person name="Gryganskyi A."/>
            <person name="Culley D."/>
            <person name="Magnuson J.K."/>
            <person name="James T.Y."/>
            <person name="O'Malley M.A."/>
            <person name="Stajich J.E."/>
            <person name="Spatafora J.W."/>
            <person name="Visel A."/>
            <person name="Grigoriev I.V."/>
        </authorList>
    </citation>
    <scope>NUCLEOTIDE SEQUENCE [LARGE SCALE GENOMIC DNA]</scope>
    <source>
        <strain evidence="3 4">NRRL 3301</strain>
    </source>
</reference>
<keyword evidence="2" id="KW-0812">Transmembrane</keyword>
<sequence>MGDKHRHNETDETAVSNNDSHHGKNDPGSTIPGDSGTSYVSTSTGGSILISMLLLGLFLLCFLLQIRKLRVYLGTFIPFLQPRSQCQLQHNSDEVVVIDGCGEKFEVPLAPEPALTCHPRPGTSPIVNEPSTSCIVDKAAKPNFFTRIMHVPPFQHPLKPLPVLPMRQPPQAASE</sequence>
<evidence type="ECO:0000256" key="2">
    <source>
        <dbReference type="SAM" id="Phobius"/>
    </source>
</evidence>
<accession>A0A1X2GE35</accession>
<evidence type="ECO:0000313" key="3">
    <source>
        <dbReference type="EMBL" id="ORX50930.1"/>
    </source>
</evidence>
<keyword evidence="2" id="KW-1133">Transmembrane helix</keyword>
<name>A0A1X2GE35_9FUNG</name>
<feature type="compositionally biased region" description="Basic and acidic residues" evidence="1">
    <location>
        <begin position="1"/>
        <end position="10"/>
    </location>
</feature>
<dbReference type="AlphaFoldDB" id="A0A1X2GE35"/>
<feature type="transmembrane region" description="Helical" evidence="2">
    <location>
        <begin position="48"/>
        <end position="66"/>
    </location>
</feature>
<gene>
    <name evidence="3" type="ORF">DM01DRAFT_1375716</name>
</gene>
<keyword evidence="4" id="KW-1185">Reference proteome</keyword>
<dbReference type="Proteomes" id="UP000242146">
    <property type="component" value="Unassembled WGS sequence"/>
</dbReference>
<evidence type="ECO:0000256" key="1">
    <source>
        <dbReference type="SAM" id="MobiDB-lite"/>
    </source>
</evidence>
<comment type="caution">
    <text evidence="3">The sequence shown here is derived from an EMBL/GenBank/DDBJ whole genome shotgun (WGS) entry which is preliminary data.</text>
</comment>
<proteinExistence type="predicted"/>
<dbReference type="EMBL" id="MCGT01000022">
    <property type="protein sequence ID" value="ORX50930.1"/>
    <property type="molecule type" value="Genomic_DNA"/>
</dbReference>
<keyword evidence="2" id="KW-0472">Membrane</keyword>
<feature type="region of interest" description="Disordered" evidence="1">
    <location>
        <begin position="1"/>
        <end position="38"/>
    </location>
</feature>
<protein>
    <submittedName>
        <fullName evidence="3">Uncharacterized protein</fullName>
    </submittedName>
</protein>